<feature type="domain" description="Protein kinase" evidence="2">
    <location>
        <begin position="116"/>
        <end position="483"/>
    </location>
</feature>
<gene>
    <name evidence="3" type="primary">pkdccb</name>
</gene>
<dbReference type="SUPFAM" id="SSF56112">
    <property type="entry name" value="Protein kinase-like (PK-like)"/>
    <property type="match status" value="1"/>
</dbReference>
<dbReference type="OrthoDB" id="4062651at2759"/>
<reference evidence="3" key="2">
    <citation type="submission" date="2025-08" db="UniProtKB">
        <authorList>
            <consortium name="Ensembl"/>
        </authorList>
    </citation>
    <scope>IDENTIFICATION</scope>
</reference>
<dbReference type="Proteomes" id="UP000472267">
    <property type="component" value="Chromosome 19"/>
</dbReference>
<reference evidence="3" key="1">
    <citation type="submission" date="2019-06" db="EMBL/GenBank/DDBJ databases">
        <authorList>
            <consortium name="Wellcome Sanger Institute Data Sharing"/>
        </authorList>
    </citation>
    <scope>NUCLEOTIDE SEQUENCE [LARGE SCALE GENOMIC DNA]</scope>
</reference>
<dbReference type="PROSITE" id="PS50011">
    <property type="entry name" value="PROTEIN_KINASE_DOM"/>
    <property type="match status" value="1"/>
</dbReference>
<dbReference type="GO" id="GO:0005524">
    <property type="term" value="F:ATP binding"/>
    <property type="evidence" value="ECO:0007669"/>
    <property type="project" value="InterPro"/>
</dbReference>
<dbReference type="InParanoid" id="A0A672IF03"/>
<dbReference type="GO" id="GO:0001501">
    <property type="term" value="P:skeletal system development"/>
    <property type="evidence" value="ECO:0007669"/>
    <property type="project" value="TreeGrafter"/>
</dbReference>
<proteinExistence type="predicted"/>
<dbReference type="GO" id="GO:0005576">
    <property type="term" value="C:extracellular region"/>
    <property type="evidence" value="ECO:0007669"/>
    <property type="project" value="TreeGrafter"/>
</dbReference>
<evidence type="ECO:0000313" key="3">
    <source>
        <dbReference type="Ensembl" id="ENSSFAP00005040303.1"/>
    </source>
</evidence>
<dbReference type="PANTHER" id="PTHR46448:SF2">
    <property type="entry name" value="PROTEIN KINASE DOMAIN-CONTAINING PROTEIN"/>
    <property type="match status" value="1"/>
</dbReference>
<evidence type="ECO:0000256" key="1">
    <source>
        <dbReference type="SAM" id="SignalP"/>
    </source>
</evidence>
<dbReference type="GO" id="GO:0004715">
    <property type="term" value="F:non-membrane spanning protein tyrosine kinase activity"/>
    <property type="evidence" value="ECO:0007669"/>
    <property type="project" value="InterPro"/>
</dbReference>
<reference evidence="3" key="3">
    <citation type="submission" date="2025-09" db="UniProtKB">
        <authorList>
            <consortium name="Ensembl"/>
        </authorList>
    </citation>
    <scope>IDENTIFICATION</scope>
</reference>
<feature type="chain" id="PRO_5025438056" description="Protein kinase domain-containing protein" evidence="1">
    <location>
        <begin position="25"/>
        <end position="483"/>
    </location>
</feature>
<dbReference type="OMA" id="SHPQCQS"/>
<protein>
    <recommendedName>
        <fullName evidence="2">Protein kinase domain-containing protein</fullName>
    </recommendedName>
</protein>
<keyword evidence="4" id="KW-1185">Reference proteome</keyword>
<dbReference type="Ensembl" id="ENSSFAT00005041787.1">
    <property type="protein sequence ID" value="ENSSFAP00005040303.1"/>
    <property type="gene ID" value="ENSSFAG00005020115.1"/>
</dbReference>
<evidence type="ECO:0000259" key="2">
    <source>
        <dbReference type="PROSITE" id="PS50011"/>
    </source>
</evidence>
<dbReference type="InterPro" id="IPR000719">
    <property type="entry name" value="Prot_kinase_dom"/>
</dbReference>
<dbReference type="Gene3D" id="1.10.510.10">
    <property type="entry name" value="Transferase(Phosphotransferase) domain 1"/>
    <property type="match status" value="1"/>
</dbReference>
<keyword evidence="1" id="KW-0732">Signal</keyword>
<accession>A0A672IF03</accession>
<dbReference type="InterPro" id="IPR011009">
    <property type="entry name" value="Kinase-like_dom_sf"/>
</dbReference>
<organism evidence="3 4">
    <name type="scientific">Salarias fasciatus</name>
    <name type="common">Jewelled blenny</name>
    <name type="synonym">Blennius fasciatus</name>
    <dbReference type="NCBI Taxonomy" id="181472"/>
    <lineage>
        <taxon>Eukaryota</taxon>
        <taxon>Metazoa</taxon>
        <taxon>Chordata</taxon>
        <taxon>Craniata</taxon>
        <taxon>Vertebrata</taxon>
        <taxon>Euteleostomi</taxon>
        <taxon>Actinopterygii</taxon>
        <taxon>Neopterygii</taxon>
        <taxon>Teleostei</taxon>
        <taxon>Neoteleostei</taxon>
        <taxon>Acanthomorphata</taxon>
        <taxon>Ovalentaria</taxon>
        <taxon>Blenniimorphae</taxon>
        <taxon>Blenniiformes</taxon>
        <taxon>Blennioidei</taxon>
        <taxon>Blenniidae</taxon>
        <taxon>Salariinae</taxon>
        <taxon>Salarias</taxon>
    </lineage>
</organism>
<dbReference type="PANTHER" id="PTHR46448">
    <property type="entry name" value="PROTEIN KINASE DOMAIN-CONTAINING PROTEIN"/>
    <property type="match status" value="1"/>
</dbReference>
<dbReference type="InterPro" id="IPR042983">
    <property type="entry name" value="PKDCC"/>
</dbReference>
<evidence type="ECO:0000313" key="4">
    <source>
        <dbReference type="Proteomes" id="UP000472267"/>
    </source>
</evidence>
<sequence>MPGMGSPLRAAALLALVVLSVLLALLVGSVRQFGASVAHFPDATARGAEEELAALRRALTSQLRQRRGEILPLLVPGGEGEEEDGEGEDPGLWREIRLGSRRAQLGEMGCDALVDMRALEVLGSGYTKLVVKVNLAGGQPVALKLVNEQGIDMGKCVEDFKDPRGCRELVSYKLKKEMVLLQRLKHPNVIQLKGHCAGGGGGGGGGGGEGVTVILEQGNPLQMLQLLQTPWEDRFRVCLDLARLLHFLSRSPLGSVALLDFQPRQFVTVSGSLKLTDLDDASAAETACRTHADCTLRFPHRNFSVACSDRGVCDGLNEKRNIYNAYRYFFTYLLPHQAPAGLTHLVDHIMNSTGELKADINQTLEAFEHILLLYKSGLHLENLPPSVIRDYTPVRGMSTSGDVEYRCWPSYSQRGCVLSVHSAREAAHICNSHSQCGSFTLSGRKTWTGRLLASFRSSFAHLVPDGTSDVYVKKSKAAEASGA</sequence>
<dbReference type="AlphaFoldDB" id="A0A672IF03"/>
<feature type="signal peptide" evidence="1">
    <location>
        <begin position="1"/>
        <end position="24"/>
    </location>
</feature>
<name>A0A672IF03_SALFA</name>